<dbReference type="PANTHER" id="PTHR38733">
    <property type="entry name" value="PROTEIN MCRC"/>
    <property type="match status" value="1"/>
</dbReference>
<dbReference type="Proteomes" id="UP001193748">
    <property type="component" value="Unassembled WGS sequence"/>
</dbReference>
<sequence>MNKYICVREAFEWIYIGNGEKELSISEKNSLIKYLETTISKSNDSDIIEQKYNKIRFINYVGIIKIKNVIIEVIPKISLNNDINKDKKMLLHMLSKCMDLEINLDKAIDSTNANYNLLELILNKYINALLKEINKGLYHEYINKEDNLGSIKGKILFKENIKNKCFRKPKVFCSYEEYSDDNNLNHILKLACMKGINEVQDNTLINKIKKAIFHLSNVGTIPMNKDMISKYKISKQDKRFSECLELAKFILLNISNENAIGNNQGFSMLFEMNMLYEKYIWKLVKMISVNKNKKPVQQDDRNYLLINKKTGNEEFNLIPDIVIEEDNIPIIIIDTKWKAIEYNSRLSYKNTDIYQMYAYINSYKEAKRVVLLYPSLIEEKEYPKWSLLGCKDKSIEIKTIRLDEYNNTVEDLTKIILDI</sequence>
<dbReference type="RefSeq" id="WP_173709697.1">
    <property type="nucleotide sequence ID" value="NZ_JABSWC010000001.1"/>
</dbReference>
<dbReference type="AlphaFoldDB" id="A0AAX0B3B8"/>
<accession>A0AAX0B3B8</accession>
<dbReference type="InterPro" id="IPR019292">
    <property type="entry name" value="McrC"/>
</dbReference>
<reference evidence="1" key="1">
    <citation type="submission" date="2020-05" db="EMBL/GenBank/DDBJ databases">
        <authorList>
            <person name="Brown S."/>
            <person name="Huntemann M."/>
            <person name="Clum A."/>
            <person name="Spunde A."/>
            <person name="Palaniappan K."/>
            <person name="Ritter S."/>
            <person name="Mikhailova N."/>
            <person name="Chen I.-M."/>
            <person name="Stamatis D."/>
            <person name="Reddy T."/>
            <person name="O'Malley R."/>
            <person name="Daum C."/>
            <person name="Shapiro N."/>
            <person name="Ivanova N."/>
            <person name="Kyrpides N."/>
            <person name="Woyke T."/>
        </authorList>
    </citation>
    <scope>NUCLEOTIDE SEQUENCE</scope>
    <source>
        <strain evidence="1">DJ080</strain>
    </source>
</reference>
<reference evidence="1" key="2">
    <citation type="journal article" date="2022" name="Nat. Biotechnol.">
        <title>Carbon-negative production of acetone and isopropanol by gas fermentation at industrial pilot scale.</title>
        <authorList>
            <person name="Liew F.E."/>
            <person name="Nogle R."/>
            <person name="Abdalla T."/>
            <person name="Rasor B.J."/>
            <person name="Canter C."/>
            <person name="Jensen R.O."/>
            <person name="Wang L."/>
            <person name="Strutz J."/>
            <person name="Chirania P."/>
            <person name="De Tissera S."/>
            <person name="Mueller A.P."/>
            <person name="Ruan Z."/>
            <person name="Gao A."/>
            <person name="Tran L."/>
            <person name="Engle N.L."/>
            <person name="Bromley J.C."/>
            <person name="Daniell J."/>
            <person name="Conrado R."/>
            <person name="Tschaplinski T.J."/>
            <person name="Giannone R.J."/>
            <person name="Hettich R.L."/>
            <person name="Karim A.S."/>
            <person name="Simpson S.D."/>
            <person name="Brown S.D."/>
            <person name="Leang C."/>
            <person name="Jewett M.C."/>
            <person name="Kopke M."/>
        </authorList>
    </citation>
    <scope>NUCLEOTIDE SEQUENCE</scope>
    <source>
        <strain evidence="1">DJ080</strain>
    </source>
</reference>
<proteinExistence type="predicted"/>
<dbReference type="EMBL" id="JABSWW010000001">
    <property type="protein sequence ID" value="NRT89686.1"/>
    <property type="molecule type" value="Genomic_DNA"/>
</dbReference>
<evidence type="ECO:0000313" key="2">
    <source>
        <dbReference type="Proteomes" id="UP001193748"/>
    </source>
</evidence>
<protein>
    <submittedName>
        <fullName evidence="1">5-methylcytosine-specific restriction enzyme subunit McrC</fullName>
    </submittedName>
</protein>
<dbReference type="Pfam" id="PF10117">
    <property type="entry name" value="McrBC"/>
    <property type="match status" value="1"/>
</dbReference>
<dbReference type="PANTHER" id="PTHR38733:SF1">
    <property type="entry name" value="TYPE IV METHYL-DIRECTED RESTRICTION ENZYME ECOKMCRBC"/>
    <property type="match status" value="1"/>
</dbReference>
<organism evidence="1 2">
    <name type="scientific">Clostridium beijerinckii</name>
    <name type="common">Clostridium MP</name>
    <dbReference type="NCBI Taxonomy" id="1520"/>
    <lineage>
        <taxon>Bacteria</taxon>
        <taxon>Bacillati</taxon>
        <taxon>Bacillota</taxon>
        <taxon>Clostridia</taxon>
        <taxon>Eubacteriales</taxon>
        <taxon>Clostridiaceae</taxon>
        <taxon>Clostridium</taxon>
    </lineage>
</organism>
<gene>
    <name evidence="1" type="ORF">B0H41_003365</name>
</gene>
<name>A0AAX0B3B8_CLOBE</name>
<comment type="caution">
    <text evidence="1">The sequence shown here is derived from an EMBL/GenBank/DDBJ whole genome shotgun (WGS) entry which is preliminary data.</text>
</comment>
<evidence type="ECO:0000313" key="1">
    <source>
        <dbReference type="EMBL" id="NRT89686.1"/>
    </source>
</evidence>